<feature type="domain" description="PX" evidence="1">
    <location>
        <begin position="90"/>
        <end position="216"/>
    </location>
</feature>
<comment type="caution">
    <text evidence="2">The sequence shown here is derived from an EMBL/GenBank/DDBJ whole genome shotgun (WGS) entry which is preliminary data.</text>
</comment>
<dbReference type="SUPFAM" id="SSF64268">
    <property type="entry name" value="PX domain"/>
    <property type="match status" value="1"/>
</dbReference>
<reference evidence="2 3" key="1">
    <citation type="submission" date="2012-05" db="EMBL/GenBank/DDBJ databases">
        <title>Recombination and specialization in a pathogen metapopulation.</title>
        <authorList>
            <person name="Gardiner A."/>
            <person name="Kemen E."/>
            <person name="Schultz-Larsen T."/>
            <person name="MacLean D."/>
            <person name="Van Oosterhout C."/>
            <person name="Jones J.D.G."/>
        </authorList>
    </citation>
    <scope>NUCLEOTIDE SEQUENCE [LARGE SCALE GENOMIC DNA]</scope>
    <source>
        <strain evidence="2 3">Ac Nc2</strain>
    </source>
</reference>
<protein>
    <recommendedName>
        <fullName evidence="1">PX domain-containing protein</fullName>
    </recommendedName>
</protein>
<dbReference type="AlphaFoldDB" id="A0A024GR47"/>
<accession>A0A024GR47</accession>
<gene>
    <name evidence="2" type="ORF">BN9_100270</name>
</gene>
<evidence type="ECO:0000259" key="1">
    <source>
        <dbReference type="PROSITE" id="PS50195"/>
    </source>
</evidence>
<dbReference type="GO" id="GO:0035091">
    <property type="term" value="F:phosphatidylinositol binding"/>
    <property type="evidence" value="ECO:0007669"/>
    <property type="project" value="InterPro"/>
</dbReference>
<dbReference type="CDD" id="cd06093">
    <property type="entry name" value="PX_domain"/>
    <property type="match status" value="1"/>
</dbReference>
<dbReference type="Proteomes" id="UP000053237">
    <property type="component" value="Unassembled WGS sequence"/>
</dbReference>
<proteinExistence type="predicted"/>
<dbReference type="Gene3D" id="3.30.1520.10">
    <property type="entry name" value="Phox-like domain"/>
    <property type="match status" value="1"/>
</dbReference>
<dbReference type="InParanoid" id="A0A024GR47"/>
<evidence type="ECO:0000313" key="3">
    <source>
        <dbReference type="Proteomes" id="UP000053237"/>
    </source>
</evidence>
<dbReference type="OrthoDB" id="1278353at2759"/>
<evidence type="ECO:0000313" key="2">
    <source>
        <dbReference type="EMBL" id="CCI48828.1"/>
    </source>
</evidence>
<organism evidence="2 3">
    <name type="scientific">Albugo candida</name>
    <dbReference type="NCBI Taxonomy" id="65357"/>
    <lineage>
        <taxon>Eukaryota</taxon>
        <taxon>Sar</taxon>
        <taxon>Stramenopiles</taxon>
        <taxon>Oomycota</taxon>
        <taxon>Peronosporomycetes</taxon>
        <taxon>Albuginales</taxon>
        <taxon>Albuginaceae</taxon>
        <taxon>Albugo</taxon>
    </lineage>
</organism>
<sequence length="216" mass="24578">MGCRQSKNIAIELSTNTLPTDQNIDKVEVEKSAVTVEVEKIESPEANQEEDHNEEVNEVNDVVEEMLAQTSQLTEQLDSASDVAIEMESDGKTGVFVSRGIITKGGITYYQYSTDVLKDTEVRVTITKRYNEFSSLYRKVEKLMVRHEHVPSNQSEMFKTYPALPALPRPELAPFWYGSNSAALKKRRESRFLEILNTISRHPVARNSSAFQEFLR</sequence>
<name>A0A024GR47_9STRA</name>
<dbReference type="EMBL" id="CAIX01000250">
    <property type="protein sequence ID" value="CCI48828.1"/>
    <property type="molecule type" value="Genomic_DNA"/>
</dbReference>
<dbReference type="Pfam" id="PF00787">
    <property type="entry name" value="PX"/>
    <property type="match status" value="1"/>
</dbReference>
<keyword evidence="3" id="KW-1185">Reference proteome</keyword>
<dbReference type="PROSITE" id="PS50195">
    <property type="entry name" value="PX"/>
    <property type="match status" value="1"/>
</dbReference>
<dbReference type="InterPro" id="IPR036871">
    <property type="entry name" value="PX_dom_sf"/>
</dbReference>
<dbReference type="InterPro" id="IPR001683">
    <property type="entry name" value="PX_dom"/>
</dbReference>